<evidence type="ECO:0000256" key="3">
    <source>
        <dbReference type="ARBA" id="ARBA00022722"/>
    </source>
</evidence>
<dbReference type="GO" id="GO:0016787">
    <property type="term" value="F:hydrolase activity"/>
    <property type="evidence" value="ECO:0007669"/>
    <property type="project" value="UniProtKB-KW"/>
</dbReference>
<dbReference type="AlphaFoldDB" id="A0A1S4B8N2"/>
<dbReference type="PANTHER" id="PTHR37984:SF5">
    <property type="entry name" value="PROTEIN NYNRIN-LIKE"/>
    <property type="match status" value="1"/>
</dbReference>
<reference evidence="8" key="1">
    <citation type="submission" date="2025-08" db="UniProtKB">
        <authorList>
            <consortium name="RefSeq"/>
        </authorList>
    </citation>
    <scope>IDENTIFICATION</scope>
</reference>
<dbReference type="Gene3D" id="3.30.70.270">
    <property type="match status" value="1"/>
</dbReference>
<dbReference type="InterPro" id="IPR041373">
    <property type="entry name" value="RT_RNaseH"/>
</dbReference>
<accession>A0A1S4B8N2</accession>
<dbReference type="KEGG" id="nta:107805649"/>
<evidence type="ECO:0000256" key="4">
    <source>
        <dbReference type="ARBA" id="ARBA00022759"/>
    </source>
</evidence>
<evidence type="ECO:0000259" key="7">
    <source>
        <dbReference type="Pfam" id="PF17917"/>
    </source>
</evidence>
<feature type="domain" description="Reverse transcriptase RNase H-like" evidence="7">
    <location>
        <begin position="102"/>
        <end position="195"/>
    </location>
</feature>
<dbReference type="InterPro" id="IPR043128">
    <property type="entry name" value="Rev_trsase/Diguanyl_cyclase"/>
</dbReference>
<dbReference type="OrthoDB" id="111931at2759"/>
<name>A0A1S4B8N2_TOBAC</name>
<dbReference type="PANTHER" id="PTHR37984">
    <property type="entry name" value="PROTEIN CBG26694"/>
    <property type="match status" value="1"/>
</dbReference>
<dbReference type="InterPro" id="IPR043502">
    <property type="entry name" value="DNA/RNA_pol_sf"/>
</dbReference>
<dbReference type="PaxDb" id="4097-A0A1S4B8N2"/>
<dbReference type="GO" id="GO:0004519">
    <property type="term" value="F:endonuclease activity"/>
    <property type="evidence" value="ECO:0007669"/>
    <property type="project" value="UniProtKB-KW"/>
</dbReference>
<dbReference type="GO" id="GO:0003964">
    <property type="term" value="F:RNA-directed DNA polymerase activity"/>
    <property type="evidence" value="ECO:0007669"/>
    <property type="project" value="UniProtKB-KW"/>
</dbReference>
<evidence type="ECO:0000256" key="2">
    <source>
        <dbReference type="ARBA" id="ARBA00022695"/>
    </source>
</evidence>
<dbReference type="SUPFAM" id="SSF56672">
    <property type="entry name" value="DNA/RNA polymerases"/>
    <property type="match status" value="1"/>
</dbReference>
<keyword evidence="4" id="KW-0255">Endonuclease</keyword>
<proteinExistence type="predicted"/>
<sequence>MAKNAAFARLYKELGGEGGDKKLYRLAKDAEAKPLALQSVPVVSEFPNVFPNELPAAPLMELTYKAVKFWWTDVCKKSFQELKGWLTSTSVLTLPGGLVGYVIYCDASRVGLGNVLMQHEKVIVYASRKLRKHEQNYPTQDLKLAVVVFALKISLYYLNGVHADIFTDHKSLQHIFKQKELNLRQWRWLELLKDYDVDILYHCGKANVVADKLNWKSMVSIRHVKKHKLEMIKYLHWLASLSVLLLDTGNGGVVVRNTVESLLVTELKERQFEDQTLVKIRESIPSQKKQVFRLSEDGVLRYKGQLCVPDVGELQEHIMAEIHRSLYSVHSGVNQDVSQSLATILVVRHEEGYC</sequence>
<dbReference type="InterPro" id="IPR050951">
    <property type="entry name" value="Retrovirus_Pol_polyprotein"/>
</dbReference>
<evidence type="ECO:0000256" key="5">
    <source>
        <dbReference type="ARBA" id="ARBA00022801"/>
    </source>
</evidence>
<evidence type="ECO:0000256" key="6">
    <source>
        <dbReference type="ARBA" id="ARBA00022918"/>
    </source>
</evidence>
<evidence type="ECO:0000256" key="1">
    <source>
        <dbReference type="ARBA" id="ARBA00022679"/>
    </source>
</evidence>
<keyword evidence="3" id="KW-0540">Nuclease</keyword>
<keyword evidence="5" id="KW-0378">Hydrolase</keyword>
<evidence type="ECO:0000313" key="8">
    <source>
        <dbReference type="RefSeq" id="XP_016485207.1"/>
    </source>
</evidence>
<keyword evidence="1" id="KW-0808">Transferase</keyword>
<keyword evidence="6" id="KW-0695">RNA-directed DNA polymerase</keyword>
<dbReference type="STRING" id="4097.A0A1S4B8N2"/>
<dbReference type="Pfam" id="PF17917">
    <property type="entry name" value="RT_RNaseH"/>
    <property type="match status" value="1"/>
</dbReference>
<organism evidence="8">
    <name type="scientific">Nicotiana tabacum</name>
    <name type="common">Common tobacco</name>
    <dbReference type="NCBI Taxonomy" id="4097"/>
    <lineage>
        <taxon>Eukaryota</taxon>
        <taxon>Viridiplantae</taxon>
        <taxon>Streptophyta</taxon>
        <taxon>Embryophyta</taxon>
        <taxon>Tracheophyta</taxon>
        <taxon>Spermatophyta</taxon>
        <taxon>Magnoliopsida</taxon>
        <taxon>eudicotyledons</taxon>
        <taxon>Gunneridae</taxon>
        <taxon>Pentapetalae</taxon>
        <taxon>asterids</taxon>
        <taxon>lamiids</taxon>
        <taxon>Solanales</taxon>
        <taxon>Solanaceae</taxon>
        <taxon>Nicotianoideae</taxon>
        <taxon>Nicotianeae</taxon>
        <taxon>Nicotiana</taxon>
    </lineage>
</organism>
<protein>
    <recommendedName>
        <fullName evidence="7">Reverse transcriptase RNase H-like domain-containing protein</fullName>
    </recommendedName>
</protein>
<dbReference type="RefSeq" id="XP_016485207.1">
    <property type="nucleotide sequence ID" value="XM_016629721.1"/>
</dbReference>
<dbReference type="SMR" id="A0A1S4B8N2"/>
<dbReference type="CDD" id="cd09274">
    <property type="entry name" value="RNase_HI_RT_Ty3"/>
    <property type="match status" value="1"/>
</dbReference>
<gene>
    <name evidence="8" type="primary">LOC107805649</name>
</gene>
<keyword evidence="2" id="KW-0548">Nucleotidyltransferase</keyword>